<evidence type="ECO:0008006" key="11">
    <source>
        <dbReference type="Google" id="ProtNLM"/>
    </source>
</evidence>
<evidence type="ECO:0000256" key="2">
    <source>
        <dbReference type="ARBA" id="ARBA00022676"/>
    </source>
</evidence>
<sequence>MEEYRARAAAAAMPLPFHSKSHYFSRRVTTFNHLFAAVYSVAIFTLFYYHLASLLNTTSFTSFFISISLFISDIILAFSWITTQSYRINPIRRREFPENLKPLLKKESDFPALDVFICTADPYKEPPIDVVNTALSVLAYNYPARKISVYISDDGGSAATLFAFMEAAKFAAEWLPFCRKNDVVERNPHAFFASNKDCYNNSEKEKMKIMYEKMKMRVEKVLEKGKVEDEFINGEEEHVAFDKWTESFTSKNHPTVIQVLLESSKNRDISGESMPNLIYLSRQKSLTSHHKFKAGALNTLIRVSGIMTNAPIILTLDCDMYSNDPETLSRVLCYLLDPKLVDISYVQFPQCFHGINKSDIYGTEYKRLFILNKSGMDGLLGPAHLGTGCFFVRRSFFGGPSSTSFESPELPELDPNHVVERAIQSREVLELAYMVAGCDYENNTKWGSKLGFRYEAPAEDYFTGYCLHSEGWKSIFCNPNRIAFYGNFPINLLDTLNQAKRWIFGLLMVGFSKYSPIIYGVKTMGLLMGLCYSYNALSWPSLSIPLTLYSFLPQLALINGISVFPKVSDPWFVLYAFLLLGAYGQDLLEFMLDGSTLQKWWNDQRMWSIRGLSSYIFASIEFCSKSFGISTFGFNVTSKVIDEEQSKRYDQEVFDFGTPSPMFLPMAAAAILNFAAALIGIWRSLGGAWEQLFLQMFLAGFVVLNCRPLYEAMLLRNDGGKLPPKITLFSLFLALLLCSLFSAFLYVF</sequence>
<keyword evidence="5 8" id="KW-1133">Transmembrane helix</keyword>
<feature type="transmembrane region" description="Helical" evidence="8">
    <location>
        <begin position="571"/>
        <end position="592"/>
    </location>
</feature>
<feature type="transmembrane region" description="Helical" evidence="8">
    <location>
        <begin position="502"/>
        <end position="521"/>
    </location>
</feature>
<evidence type="ECO:0000256" key="7">
    <source>
        <dbReference type="ARBA" id="ARBA00023316"/>
    </source>
</evidence>
<feature type="transmembrane region" description="Helical" evidence="8">
    <location>
        <begin position="726"/>
        <end position="747"/>
    </location>
</feature>
<feature type="transmembrane region" description="Helical" evidence="8">
    <location>
        <begin position="541"/>
        <end position="564"/>
    </location>
</feature>
<feature type="transmembrane region" description="Helical" evidence="8">
    <location>
        <begin position="692"/>
        <end position="710"/>
    </location>
</feature>
<feature type="transmembrane region" description="Helical" evidence="8">
    <location>
        <begin position="30"/>
        <end position="51"/>
    </location>
</feature>
<evidence type="ECO:0000256" key="5">
    <source>
        <dbReference type="ARBA" id="ARBA00022989"/>
    </source>
</evidence>
<evidence type="ECO:0000313" key="10">
    <source>
        <dbReference type="Proteomes" id="UP001642487"/>
    </source>
</evidence>
<keyword evidence="4 8" id="KW-0812">Transmembrane</keyword>
<evidence type="ECO:0000256" key="6">
    <source>
        <dbReference type="ARBA" id="ARBA00023136"/>
    </source>
</evidence>
<dbReference type="PANTHER" id="PTHR13301">
    <property type="entry name" value="X-BOX TRANSCRIPTION FACTOR-RELATED"/>
    <property type="match status" value="1"/>
</dbReference>
<evidence type="ECO:0000313" key="9">
    <source>
        <dbReference type="EMBL" id="CAK9324468.1"/>
    </source>
</evidence>
<keyword evidence="2" id="KW-0328">Glycosyltransferase</keyword>
<protein>
    <recommendedName>
        <fullName evidence="11">Cellulose synthase-like protein G3</fullName>
    </recommendedName>
</protein>
<reference evidence="9 10" key="1">
    <citation type="submission" date="2024-03" db="EMBL/GenBank/DDBJ databases">
        <authorList>
            <person name="Gkanogiannis A."/>
            <person name="Becerra Lopez-Lavalle L."/>
        </authorList>
    </citation>
    <scope>NUCLEOTIDE SEQUENCE [LARGE SCALE GENOMIC DNA]</scope>
</reference>
<evidence type="ECO:0000256" key="1">
    <source>
        <dbReference type="ARBA" id="ARBA00004127"/>
    </source>
</evidence>
<dbReference type="InterPro" id="IPR029044">
    <property type="entry name" value="Nucleotide-diphossugar_trans"/>
</dbReference>
<feature type="transmembrane region" description="Helical" evidence="8">
    <location>
        <begin position="662"/>
        <end position="685"/>
    </location>
</feature>
<feature type="transmembrane region" description="Helical" evidence="8">
    <location>
        <begin position="63"/>
        <end position="83"/>
    </location>
</feature>
<comment type="subcellular location">
    <subcellularLocation>
        <location evidence="1">Endomembrane system</location>
        <topology evidence="1">Multi-pass membrane protein</topology>
    </subcellularLocation>
</comment>
<dbReference type="EMBL" id="OZ021740">
    <property type="protein sequence ID" value="CAK9324468.1"/>
    <property type="molecule type" value="Genomic_DNA"/>
</dbReference>
<proteinExistence type="predicted"/>
<gene>
    <name evidence="9" type="ORF">CITCOLO1_LOCUS16702</name>
</gene>
<dbReference type="SUPFAM" id="SSF53448">
    <property type="entry name" value="Nucleotide-diphospho-sugar transferases"/>
    <property type="match status" value="1"/>
</dbReference>
<evidence type="ECO:0000256" key="8">
    <source>
        <dbReference type="SAM" id="Phobius"/>
    </source>
</evidence>
<keyword evidence="3" id="KW-0808">Transferase</keyword>
<dbReference type="Gene3D" id="3.90.550.10">
    <property type="entry name" value="Spore Coat Polysaccharide Biosynthesis Protein SpsA, Chain A"/>
    <property type="match status" value="1"/>
</dbReference>
<keyword evidence="7" id="KW-0961">Cell wall biogenesis/degradation</keyword>
<accession>A0ABP0YVA2</accession>
<dbReference type="InterPro" id="IPR005150">
    <property type="entry name" value="Cellulose_synth"/>
</dbReference>
<dbReference type="Pfam" id="PF03552">
    <property type="entry name" value="Cellulose_synt"/>
    <property type="match status" value="2"/>
</dbReference>
<keyword evidence="6 8" id="KW-0472">Membrane</keyword>
<organism evidence="9 10">
    <name type="scientific">Citrullus colocynthis</name>
    <name type="common">colocynth</name>
    <dbReference type="NCBI Taxonomy" id="252529"/>
    <lineage>
        <taxon>Eukaryota</taxon>
        <taxon>Viridiplantae</taxon>
        <taxon>Streptophyta</taxon>
        <taxon>Embryophyta</taxon>
        <taxon>Tracheophyta</taxon>
        <taxon>Spermatophyta</taxon>
        <taxon>Magnoliopsida</taxon>
        <taxon>eudicotyledons</taxon>
        <taxon>Gunneridae</taxon>
        <taxon>Pentapetalae</taxon>
        <taxon>rosids</taxon>
        <taxon>fabids</taxon>
        <taxon>Cucurbitales</taxon>
        <taxon>Cucurbitaceae</taxon>
        <taxon>Benincaseae</taxon>
        <taxon>Citrullus</taxon>
    </lineage>
</organism>
<evidence type="ECO:0000256" key="4">
    <source>
        <dbReference type="ARBA" id="ARBA00022692"/>
    </source>
</evidence>
<keyword evidence="10" id="KW-1185">Reference proteome</keyword>
<dbReference type="Proteomes" id="UP001642487">
    <property type="component" value="Chromosome 6"/>
</dbReference>
<name>A0ABP0YVA2_9ROSI</name>
<evidence type="ECO:0000256" key="3">
    <source>
        <dbReference type="ARBA" id="ARBA00022679"/>
    </source>
</evidence>